<dbReference type="GO" id="GO:0008270">
    <property type="term" value="F:zinc ion binding"/>
    <property type="evidence" value="ECO:0007669"/>
    <property type="project" value="InterPro"/>
</dbReference>
<organism evidence="14 15">
    <name type="scientific">Ligilactobacillus ruminis</name>
    <dbReference type="NCBI Taxonomy" id="1623"/>
    <lineage>
        <taxon>Bacteria</taxon>
        <taxon>Bacillati</taxon>
        <taxon>Bacillota</taxon>
        <taxon>Bacilli</taxon>
        <taxon>Lactobacillales</taxon>
        <taxon>Lactobacillaceae</taxon>
        <taxon>Ligilactobacillus</taxon>
    </lineage>
</organism>
<dbReference type="Pfam" id="PF17770">
    <property type="entry name" value="RNase_J_C"/>
    <property type="match status" value="1"/>
</dbReference>
<dbReference type="Gene3D" id="3.60.15.10">
    <property type="entry name" value="Ribonuclease Z/Hydroxyacylglutathione hydrolase-like"/>
    <property type="match status" value="1"/>
</dbReference>
<feature type="domain" description="Metallo-beta-lactamase" evidence="13">
    <location>
        <begin position="23"/>
        <end position="218"/>
    </location>
</feature>
<evidence type="ECO:0000256" key="6">
    <source>
        <dbReference type="ARBA" id="ARBA00022833"/>
    </source>
</evidence>
<evidence type="ECO:0000256" key="10">
    <source>
        <dbReference type="PIRSR" id="PIRSR004803-1"/>
    </source>
</evidence>
<dbReference type="PANTHER" id="PTHR43694">
    <property type="entry name" value="RIBONUCLEASE J"/>
    <property type="match status" value="1"/>
</dbReference>
<dbReference type="InterPro" id="IPR036866">
    <property type="entry name" value="RibonucZ/Hydroxyglut_hydro"/>
</dbReference>
<dbReference type="InterPro" id="IPR041636">
    <property type="entry name" value="RNase_J_C"/>
</dbReference>
<reference evidence="14 15" key="1">
    <citation type="submission" date="2018-08" db="EMBL/GenBank/DDBJ databases">
        <title>A genome reference for cultivated species of the human gut microbiota.</title>
        <authorList>
            <person name="Zou Y."/>
            <person name="Xue W."/>
            <person name="Luo G."/>
        </authorList>
    </citation>
    <scope>NUCLEOTIDE SEQUENCE [LARGE SCALE GENOMIC DNA]</scope>
    <source>
        <strain evidence="14 15">TF10-9AT</strain>
    </source>
</reference>
<dbReference type="GO" id="GO:0005737">
    <property type="term" value="C:cytoplasm"/>
    <property type="evidence" value="ECO:0007669"/>
    <property type="project" value="UniProtKB-SubCell"/>
</dbReference>
<comment type="cofactor">
    <cofactor evidence="12">
        <name>Zn(2+)</name>
        <dbReference type="ChEBI" id="CHEBI:29105"/>
    </cofactor>
    <text evidence="12">Binds 2 Zn(2+) ions per subunit. It is not clear if Zn(2+) or Mg(2+) is physiologically important.</text>
</comment>
<protein>
    <recommendedName>
        <fullName evidence="9">Ribonuclease J</fullName>
        <shortName evidence="9">RNase J</shortName>
        <ecNumber evidence="9">3.1.-.-</ecNumber>
    </recommendedName>
</protein>
<comment type="caution">
    <text evidence="14">The sequence shown here is derived from an EMBL/GenBank/DDBJ whole genome shotgun (WGS) entry which is preliminary data.</text>
</comment>
<feature type="binding site" evidence="12">
    <location>
        <position position="78"/>
    </location>
    <ligand>
        <name>Zn(2+)</name>
        <dbReference type="ChEBI" id="CHEBI:29105"/>
        <label>2</label>
        <note>catalytic</note>
    </ligand>
</feature>
<keyword evidence="8 9" id="KW-0694">RNA-binding</keyword>
<keyword evidence="1 9" id="KW-0963">Cytoplasm</keyword>
<feature type="active site" description="Proton donor" evidence="10">
    <location>
        <position position="198"/>
    </location>
</feature>
<evidence type="ECO:0000313" key="14">
    <source>
        <dbReference type="EMBL" id="RGK47686.1"/>
    </source>
</evidence>
<evidence type="ECO:0000259" key="13">
    <source>
        <dbReference type="SMART" id="SM00849"/>
    </source>
</evidence>
<feature type="binding site" evidence="12">
    <location>
        <position position="51"/>
    </location>
    <ligand>
        <name>Ca(2+)</name>
        <dbReference type="ChEBI" id="CHEBI:29108"/>
    </ligand>
</feature>
<dbReference type="RefSeq" id="WP_117642467.1">
    <property type="nucleotide sequence ID" value="NZ_QSQR01000002.1"/>
</dbReference>
<dbReference type="InterPro" id="IPR011108">
    <property type="entry name" value="RMMBL"/>
</dbReference>
<evidence type="ECO:0000256" key="3">
    <source>
        <dbReference type="ARBA" id="ARBA00022723"/>
    </source>
</evidence>
<evidence type="ECO:0000256" key="4">
    <source>
        <dbReference type="ARBA" id="ARBA00022759"/>
    </source>
</evidence>
<feature type="binding site" evidence="9 11">
    <location>
        <begin position="367"/>
        <end position="371"/>
    </location>
    <ligand>
        <name>substrate</name>
    </ligand>
</feature>
<dbReference type="InterPro" id="IPR030854">
    <property type="entry name" value="RNase_J_bac"/>
</dbReference>
<feature type="binding site" evidence="11">
    <location>
        <begin position="235"/>
        <end position="237"/>
    </location>
    <ligand>
        <name>substrate</name>
    </ligand>
</feature>
<dbReference type="Gene3D" id="3.10.20.580">
    <property type="match status" value="1"/>
</dbReference>
<keyword evidence="3 12" id="KW-0479">Metal-binding</keyword>
<feature type="binding site" evidence="12">
    <location>
        <position position="80"/>
    </location>
    <ligand>
        <name>Zn(2+)</name>
        <dbReference type="ChEBI" id="CHEBI:29105"/>
        <label>1</label>
        <note>catalytic</note>
    </ligand>
</feature>
<dbReference type="Pfam" id="PF22505">
    <property type="entry name" value="RNase_J_b_CASP"/>
    <property type="match status" value="1"/>
</dbReference>
<dbReference type="HAMAP" id="MF_01491">
    <property type="entry name" value="RNase_J_bact"/>
    <property type="match status" value="1"/>
</dbReference>
<evidence type="ECO:0000256" key="11">
    <source>
        <dbReference type="PIRSR" id="PIRSR004803-2"/>
    </source>
</evidence>
<comment type="subcellular location">
    <subcellularLocation>
        <location evidence="9">Cytoplasm</location>
    </subcellularLocation>
</comment>
<dbReference type="EMBL" id="QSQR01000002">
    <property type="protein sequence ID" value="RGK47686.1"/>
    <property type="molecule type" value="Genomic_DNA"/>
</dbReference>
<evidence type="ECO:0000256" key="7">
    <source>
        <dbReference type="ARBA" id="ARBA00022839"/>
    </source>
</evidence>
<keyword evidence="7 9" id="KW-0269">Exonuclease</keyword>
<dbReference type="Gene3D" id="3.40.50.10710">
    <property type="entry name" value="Metallo-hydrolase/oxidoreductase"/>
    <property type="match status" value="1"/>
</dbReference>
<feature type="binding site" evidence="12">
    <location>
        <position position="53"/>
    </location>
    <ligand>
        <name>Ca(2+)</name>
        <dbReference type="ChEBI" id="CHEBI:29108"/>
    </ligand>
</feature>
<dbReference type="AlphaFoldDB" id="A0A8B2Z0M9"/>
<dbReference type="GO" id="GO:0004521">
    <property type="term" value="F:RNA endonuclease activity"/>
    <property type="evidence" value="ECO:0007669"/>
    <property type="project" value="UniProtKB-UniRule"/>
</dbReference>
<dbReference type="PROSITE" id="PS01292">
    <property type="entry name" value="UPF0036"/>
    <property type="match status" value="1"/>
</dbReference>
<keyword evidence="2 9" id="KW-0540">Nuclease</keyword>
<evidence type="ECO:0000256" key="5">
    <source>
        <dbReference type="ARBA" id="ARBA00022801"/>
    </source>
</evidence>
<feature type="binding site" evidence="12">
    <location>
        <position position="393"/>
    </location>
    <ligand>
        <name>Zn(2+)</name>
        <dbReference type="ChEBI" id="CHEBI:29105"/>
        <label>1</label>
        <note>catalytic</note>
    </ligand>
</feature>
<dbReference type="Pfam" id="PF07521">
    <property type="entry name" value="RMMBL"/>
    <property type="match status" value="1"/>
</dbReference>
<sequence>MKKLNVKNNETAVFALGGLGEIGKNTYGIQFQDEIIVVDTGIKFPEDDLLGIDYVIPNYQYLVANQQKIKALVITHGHEDHIGGIPYLLQQVNVPIYAGPLALALIKSKLEEHGLLKTTELHEINEDTVLRFRKTSVSFFRTTHSIPDTLGAAIKTPSGTIVCTGDYKFDLTPITNQPPNLQKMAKLGEEGVLCLLSDSTNAEIPNFTKSERWVGKSIKRIFEKVEGRIIFATFASNISRIQQAADAAVNKGRKIAVFGRSMEAAIVNGRELGYLNIPEDAIVDAREINSLPANKVMILCTGSQGEPMAALSRIANGTHRQVSIQPGDTVVFSSSPIPGNTLSVNKVINELEEAGATVIHGKVNNIHASGHGGQEEQKLMLRLMKPKFFMPVHGEYRMLKIHTRLAQNCDVPKENCYILENGDVLALTHDSARIAGHFNADDVYIDGSGIGDIGNVVLRDRRILSEEGLVVVVATIDMKNREVLSGPDLLSRGFIYMRESGELINKGRKQVFRSIKRTLKNEKISETMLKDAIVSDLQSFLFEQTERHPLIIPMLVTV</sequence>
<dbReference type="CDD" id="cd07714">
    <property type="entry name" value="RNaseJ_MBL-fold"/>
    <property type="match status" value="1"/>
</dbReference>
<evidence type="ECO:0000256" key="12">
    <source>
        <dbReference type="PIRSR" id="PIRSR004803-3"/>
    </source>
</evidence>
<dbReference type="GO" id="GO:0004534">
    <property type="term" value="F:5'-3' RNA exonuclease activity"/>
    <property type="evidence" value="ECO:0007669"/>
    <property type="project" value="UniProtKB-UniRule"/>
</dbReference>
<dbReference type="NCBIfam" id="NF047419">
    <property type="entry name" value="RNase_J1_RnjA"/>
    <property type="match status" value="1"/>
</dbReference>
<dbReference type="InterPro" id="IPR001587">
    <property type="entry name" value="RNase_J_CS"/>
</dbReference>
<gene>
    <name evidence="9" type="primary">rnj</name>
    <name evidence="14" type="ORF">DXD09_03135</name>
</gene>
<feature type="binding site" evidence="12">
    <location>
        <position position="144"/>
    </location>
    <ligand>
        <name>Zn(2+)</name>
        <dbReference type="ChEBI" id="CHEBI:29105"/>
        <label>1</label>
        <note>catalytic</note>
    </ligand>
</feature>
<dbReference type="EC" id="3.1.-.-" evidence="9"/>
<feature type="binding site" evidence="12">
    <location>
        <position position="166"/>
    </location>
    <ligand>
        <name>Zn(2+)</name>
        <dbReference type="ChEBI" id="CHEBI:29105"/>
        <label>1</label>
        <note>catalytic</note>
    </ligand>
</feature>
<dbReference type="InterPro" id="IPR055132">
    <property type="entry name" value="RNase_J_b_CASP"/>
</dbReference>
<dbReference type="Proteomes" id="UP000260790">
    <property type="component" value="Unassembled WGS sequence"/>
</dbReference>
<feature type="active site" description="Proton acceptor" evidence="10">
    <location>
        <position position="371"/>
    </location>
</feature>
<dbReference type="InterPro" id="IPR042173">
    <property type="entry name" value="RNase_J_2"/>
</dbReference>
<feature type="binding site" evidence="12">
    <location>
        <position position="76"/>
    </location>
    <ligand>
        <name>Zn(2+)</name>
        <dbReference type="ChEBI" id="CHEBI:29105"/>
        <label>1</label>
        <note>catalytic</note>
    </ligand>
</feature>
<feature type="binding site" evidence="12">
    <location>
        <position position="446"/>
    </location>
    <ligand>
        <name>Ca(2+)</name>
        <dbReference type="ChEBI" id="CHEBI:29108"/>
    </ligand>
</feature>
<dbReference type="InterPro" id="IPR004613">
    <property type="entry name" value="RNase_J"/>
</dbReference>
<keyword evidence="5 9" id="KW-0378">Hydrolase</keyword>
<keyword evidence="9" id="KW-0698">rRNA processing</keyword>
<feature type="binding site" evidence="12">
    <location>
        <position position="81"/>
    </location>
    <ligand>
        <name>Zn(2+)</name>
        <dbReference type="ChEBI" id="CHEBI:29105"/>
        <label>1</label>
        <note>catalytic</note>
    </ligand>
</feature>
<comment type="similarity">
    <text evidence="9">Belongs to the metallo-beta-lactamase superfamily. RNA-metabolizing metallo-beta-lactamase-like family. Bacterial RNase J subfamily.</text>
</comment>
<dbReference type="GO" id="GO:0006364">
    <property type="term" value="P:rRNA processing"/>
    <property type="evidence" value="ECO:0007669"/>
    <property type="project" value="UniProtKB-UniRule"/>
</dbReference>
<comment type="cofactor">
    <cofactor evidence="12">
        <name>Ca(2+)</name>
        <dbReference type="ChEBI" id="CHEBI:29108"/>
    </cofactor>
    <text evidence="12">Binds 1 Ca(2+) cation per subunit. Seen in 1 crystal structure, it is not clear if it is physiologically important.</text>
</comment>
<evidence type="ECO:0000256" key="2">
    <source>
        <dbReference type="ARBA" id="ARBA00022722"/>
    </source>
</evidence>
<name>A0A8B2Z0M9_9LACO</name>
<proteinExistence type="inferred from homology"/>
<dbReference type="NCBIfam" id="TIGR00649">
    <property type="entry name" value="MG423"/>
    <property type="match status" value="1"/>
</dbReference>
<comment type="function">
    <text evidence="9">An RNase that has 5'-3' exonuclease and possibly endonuclease activity. Involved in maturation of rRNA and in some organisms also mRNA maturation and/or decay.</text>
</comment>
<dbReference type="SMART" id="SM00849">
    <property type="entry name" value="Lactamase_B"/>
    <property type="match status" value="1"/>
</dbReference>
<dbReference type="Pfam" id="PF00753">
    <property type="entry name" value="Lactamase_B"/>
    <property type="match status" value="1"/>
</dbReference>
<dbReference type="InterPro" id="IPR001279">
    <property type="entry name" value="Metallo-B-lactamas"/>
</dbReference>
<keyword evidence="6 12" id="KW-0862">Zinc</keyword>
<accession>A0A8B2Z0M9</accession>
<evidence type="ECO:0000256" key="1">
    <source>
        <dbReference type="ARBA" id="ARBA00022490"/>
    </source>
</evidence>
<keyword evidence="12" id="KW-0106">Calcium</keyword>
<evidence type="ECO:0000313" key="15">
    <source>
        <dbReference type="Proteomes" id="UP000260790"/>
    </source>
</evidence>
<evidence type="ECO:0000256" key="9">
    <source>
        <dbReference type="HAMAP-Rule" id="MF_01491"/>
    </source>
</evidence>
<comment type="subunit">
    <text evidence="9">Homodimer, may be a subunit of the RNA degradosome.</text>
</comment>
<dbReference type="SUPFAM" id="SSF56281">
    <property type="entry name" value="Metallo-hydrolase/oxidoreductase"/>
    <property type="match status" value="1"/>
</dbReference>
<dbReference type="PANTHER" id="PTHR43694:SF1">
    <property type="entry name" value="RIBONUCLEASE J"/>
    <property type="match status" value="1"/>
</dbReference>
<dbReference type="PIRSF" id="PIRSF004803">
    <property type="entry name" value="RnjA"/>
    <property type="match status" value="1"/>
</dbReference>
<evidence type="ECO:0000256" key="8">
    <source>
        <dbReference type="ARBA" id="ARBA00022884"/>
    </source>
</evidence>
<keyword evidence="4 9" id="KW-0255">Endonuclease</keyword>
<dbReference type="GO" id="GO:0003723">
    <property type="term" value="F:RNA binding"/>
    <property type="evidence" value="ECO:0007669"/>
    <property type="project" value="UniProtKB-UniRule"/>
</dbReference>